<dbReference type="InterPro" id="IPR000515">
    <property type="entry name" value="MetI-like"/>
</dbReference>
<dbReference type="InterPro" id="IPR035906">
    <property type="entry name" value="MetI-like_sf"/>
</dbReference>
<evidence type="ECO:0000256" key="1">
    <source>
        <dbReference type="ARBA" id="ARBA00004651"/>
    </source>
</evidence>
<gene>
    <name evidence="9" type="ORF">ACFPFO_03765</name>
</gene>
<keyword evidence="10" id="KW-1185">Reference proteome</keyword>
<feature type="transmembrane region" description="Helical" evidence="7">
    <location>
        <begin position="34"/>
        <end position="55"/>
    </location>
</feature>
<evidence type="ECO:0000256" key="4">
    <source>
        <dbReference type="ARBA" id="ARBA00022692"/>
    </source>
</evidence>
<dbReference type="AlphaFoldDB" id="A0ABD5QB01"/>
<feature type="transmembrane region" description="Helical" evidence="7">
    <location>
        <begin position="92"/>
        <end position="113"/>
    </location>
</feature>
<dbReference type="PROSITE" id="PS50928">
    <property type="entry name" value="ABC_TM1"/>
    <property type="match status" value="1"/>
</dbReference>
<evidence type="ECO:0000256" key="5">
    <source>
        <dbReference type="ARBA" id="ARBA00022989"/>
    </source>
</evidence>
<dbReference type="RefSeq" id="WP_224829124.1">
    <property type="nucleotide sequence ID" value="NZ_JAIVEF010000015.1"/>
</dbReference>
<dbReference type="EMBL" id="JBHSJG010000012">
    <property type="protein sequence ID" value="MFC4986900.1"/>
    <property type="molecule type" value="Genomic_DNA"/>
</dbReference>
<dbReference type="GO" id="GO:0005886">
    <property type="term" value="C:plasma membrane"/>
    <property type="evidence" value="ECO:0007669"/>
    <property type="project" value="UniProtKB-SubCell"/>
</dbReference>
<comment type="caution">
    <text evidence="9">The sequence shown here is derived from an EMBL/GenBank/DDBJ whole genome shotgun (WGS) entry which is preliminary data.</text>
</comment>
<dbReference type="Pfam" id="PF00528">
    <property type="entry name" value="BPD_transp_1"/>
    <property type="match status" value="1"/>
</dbReference>
<keyword evidence="2 7" id="KW-0813">Transport</keyword>
<dbReference type="CDD" id="cd06261">
    <property type="entry name" value="TM_PBP2"/>
    <property type="match status" value="1"/>
</dbReference>
<feature type="domain" description="ABC transmembrane type-1" evidence="8">
    <location>
        <begin position="85"/>
        <end position="264"/>
    </location>
</feature>
<dbReference type="PANTHER" id="PTHR30151:SF0">
    <property type="entry name" value="ABC TRANSPORTER PERMEASE PROTEIN MJ0413-RELATED"/>
    <property type="match status" value="1"/>
</dbReference>
<accession>A0ABD5QB01</accession>
<comment type="similarity">
    <text evidence="7">Belongs to the binding-protein-dependent transport system permease family.</text>
</comment>
<name>A0ABD5QB01_9EURY</name>
<evidence type="ECO:0000256" key="2">
    <source>
        <dbReference type="ARBA" id="ARBA00022448"/>
    </source>
</evidence>
<keyword evidence="4 7" id="KW-0812">Transmembrane</keyword>
<dbReference type="SUPFAM" id="SSF161098">
    <property type="entry name" value="MetI-like"/>
    <property type="match status" value="1"/>
</dbReference>
<keyword evidence="5 7" id="KW-1133">Transmembrane helix</keyword>
<evidence type="ECO:0000259" key="8">
    <source>
        <dbReference type="PROSITE" id="PS50928"/>
    </source>
</evidence>
<evidence type="ECO:0000256" key="6">
    <source>
        <dbReference type="ARBA" id="ARBA00023136"/>
    </source>
</evidence>
<reference evidence="9 10" key="1">
    <citation type="journal article" date="2019" name="Int. J. Syst. Evol. Microbiol.">
        <title>The Global Catalogue of Microorganisms (GCM) 10K type strain sequencing project: providing services to taxonomists for standard genome sequencing and annotation.</title>
        <authorList>
            <consortium name="The Broad Institute Genomics Platform"/>
            <consortium name="The Broad Institute Genome Sequencing Center for Infectious Disease"/>
            <person name="Wu L."/>
            <person name="Ma J."/>
        </authorList>
    </citation>
    <scope>NUCLEOTIDE SEQUENCE [LARGE SCALE GENOMIC DNA]</scope>
    <source>
        <strain evidence="9 10">CGMCC 1.15824</strain>
    </source>
</reference>
<organism evidence="9 10">
    <name type="scientific">Saliphagus infecundisoli</name>
    <dbReference type="NCBI Taxonomy" id="1849069"/>
    <lineage>
        <taxon>Archaea</taxon>
        <taxon>Methanobacteriati</taxon>
        <taxon>Methanobacteriota</taxon>
        <taxon>Stenosarchaea group</taxon>
        <taxon>Halobacteria</taxon>
        <taxon>Halobacteriales</taxon>
        <taxon>Natrialbaceae</taxon>
        <taxon>Saliphagus</taxon>
    </lineage>
</organism>
<protein>
    <submittedName>
        <fullName evidence="9">ABC transporter permease</fullName>
    </submittedName>
</protein>
<feature type="transmembrane region" description="Helical" evidence="7">
    <location>
        <begin position="247"/>
        <end position="268"/>
    </location>
</feature>
<sequence>MSISDSVGEKWLGVSQQLPSLPALPRPVYKGASILLFLGAWWLFVAIEFLGFRLIPTPVETIRALVESIQGAPLTSGGQSLYTHSYYTIMRVGLGIGLGICTAIPLGLLIGWSNVFDRYLLPAFEVLRPIPPVAWVPIALIGFTSELMSIVWVVFVGVFFPILINTIDGVKDIETDYVRAIYSLGGSRIDLFRHVIVPSAISSMVTGTVIGIGIGWIAVVAAEMISGNYGVGYATYQAYRVMDTQTVVIGIIILGAYGALSSAFVSLLGRRLTPWERLES</sequence>
<evidence type="ECO:0000313" key="9">
    <source>
        <dbReference type="EMBL" id="MFC4986900.1"/>
    </source>
</evidence>
<keyword evidence="3" id="KW-1003">Cell membrane</keyword>
<comment type="subcellular location">
    <subcellularLocation>
        <location evidence="1 7">Cell membrane</location>
        <topology evidence="1 7">Multi-pass membrane protein</topology>
    </subcellularLocation>
</comment>
<dbReference type="Proteomes" id="UP001595925">
    <property type="component" value="Unassembled WGS sequence"/>
</dbReference>
<dbReference type="PANTHER" id="PTHR30151">
    <property type="entry name" value="ALKANE SULFONATE ABC TRANSPORTER-RELATED, MEMBRANE SUBUNIT"/>
    <property type="match status" value="1"/>
</dbReference>
<keyword evidence="6 7" id="KW-0472">Membrane</keyword>
<proteinExistence type="inferred from homology"/>
<evidence type="ECO:0000256" key="7">
    <source>
        <dbReference type="RuleBase" id="RU363032"/>
    </source>
</evidence>
<dbReference type="Gene3D" id="1.10.3720.10">
    <property type="entry name" value="MetI-like"/>
    <property type="match status" value="1"/>
</dbReference>
<evidence type="ECO:0000256" key="3">
    <source>
        <dbReference type="ARBA" id="ARBA00022475"/>
    </source>
</evidence>
<feature type="transmembrane region" description="Helical" evidence="7">
    <location>
        <begin position="133"/>
        <end position="164"/>
    </location>
</feature>
<evidence type="ECO:0000313" key="10">
    <source>
        <dbReference type="Proteomes" id="UP001595925"/>
    </source>
</evidence>